<evidence type="ECO:0000256" key="10">
    <source>
        <dbReference type="ARBA" id="ARBA00022833"/>
    </source>
</evidence>
<accession>G0WDT0</accession>
<evidence type="ECO:0000256" key="14">
    <source>
        <dbReference type="ARBA" id="ARBA00023140"/>
    </source>
</evidence>
<dbReference type="PANTHER" id="PTHR48178">
    <property type="entry name" value="PEROXISOME BIOGENESIS FACTOR 2"/>
    <property type="match status" value="1"/>
</dbReference>
<dbReference type="GO" id="GO:0061630">
    <property type="term" value="F:ubiquitin protein ligase activity"/>
    <property type="evidence" value="ECO:0007669"/>
    <property type="project" value="EnsemblFungi"/>
</dbReference>
<evidence type="ECO:0000256" key="3">
    <source>
        <dbReference type="ARBA" id="ARBA00008704"/>
    </source>
</evidence>
<keyword evidence="16" id="KW-1185">Reference proteome</keyword>
<keyword evidence="14" id="KW-0576">Peroxisome</keyword>
<keyword evidence="11" id="KW-0653">Protein transport</keyword>
<keyword evidence="4" id="KW-0813">Transport</keyword>
<dbReference type="GeneID" id="11497337"/>
<dbReference type="GO" id="GO:0044721">
    <property type="term" value="P:protein import into peroxisome matrix, substrate release"/>
    <property type="evidence" value="ECO:0007669"/>
    <property type="project" value="EnsemblFungi"/>
</dbReference>
<dbReference type="GO" id="GO:0006513">
    <property type="term" value="P:protein monoubiquitination"/>
    <property type="evidence" value="ECO:0007669"/>
    <property type="project" value="EnsemblFungi"/>
</dbReference>
<evidence type="ECO:0000256" key="11">
    <source>
        <dbReference type="ARBA" id="ARBA00022927"/>
    </source>
</evidence>
<dbReference type="GO" id="GO:0000209">
    <property type="term" value="P:protein polyubiquitination"/>
    <property type="evidence" value="ECO:0007669"/>
    <property type="project" value="EnsemblFungi"/>
</dbReference>
<sequence length="305" mass="35140">MASRVAQLDAVALDQELYTLLGSSILQSNLLNWNSIRNKNTEEIKLIIKSLIFICSTKYSVLEGVTRTYGSQLNGVSFKCRKSSLYLLTILSDYFNKKLSHYFFSSNPASTTLHNQDILRKLYSRLSKIYDIAYLLNLCVFISSSGRTNKNLYLTPIFRLFKIGSITDPIHLSSSSFYQDSIYGGLEYQNRQLLWNAILEVFNNTLLLSHKFYYSRSYIMNNKRKKKVQAKKQQQTGDSGLQCPKCENFPVNPYRMTCCQGIYCYVCVSYVLKRGYCLNCDETNDLSAQYIYHSSSTQPDNVREN</sequence>
<dbReference type="EMBL" id="HE580273">
    <property type="protein sequence ID" value="CCD25941.2"/>
    <property type="molecule type" value="Genomic_DNA"/>
</dbReference>
<dbReference type="OMA" id="YCYVCVL"/>
<proteinExistence type="inferred from homology"/>
<name>G0WDT0_NAUDC</name>
<evidence type="ECO:0000256" key="4">
    <source>
        <dbReference type="ARBA" id="ARBA00022448"/>
    </source>
</evidence>
<dbReference type="HOGENOM" id="CLU_1081737_0_0_1"/>
<dbReference type="GO" id="GO:0016562">
    <property type="term" value="P:protein import into peroxisome matrix, receptor recycling"/>
    <property type="evidence" value="ECO:0007669"/>
    <property type="project" value="EnsemblFungi"/>
</dbReference>
<evidence type="ECO:0000256" key="5">
    <source>
        <dbReference type="ARBA" id="ARBA00022679"/>
    </source>
</evidence>
<evidence type="ECO:0000256" key="1">
    <source>
        <dbReference type="ARBA" id="ARBA00004585"/>
    </source>
</evidence>
<keyword evidence="7" id="KW-0479">Metal-binding</keyword>
<organism evidence="15 16">
    <name type="scientific">Naumovozyma dairenensis (strain ATCC 10597 / BCRC 20456 / CBS 421 / NBRC 0211 / NRRL Y-12639)</name>
    <name type="common">Saccharomyces dairenensis</name>
    <dbReference type="NCBI Taxonomy" id="1071378"/>
    <lineage>
        <taxon>Eukaryota</taxon>
        <taxon>Fungi</taxon>
        <taxon>Dikarya</taxon>
        <taxon>Ascomycota</taxon>
        <taxon>Saccharomycotina</taxon>
        <taxon>Saccharomycetes</taxon>
        <taxon>Saccharomycetales</taxon>
        <taxon>Saccharomycetaceae</taxon>
        <taxon>Naumovozyma</taxon>
    </lineage>
</organism>
<dbReference type="GO" id="GO:0008320">
    <property type="term" value="F:protein transmembrane transporter activity"/>
    <property type="evidence" value="ECO:0007669"/>
    <property type="project" value="EnsemblFungi"/>
</dbReference>
<dbReference type="InterPro" id="IPR025654">
    <property type="entry name" value="PEX2/10"/>
</dbReference>
<keyword evidence="9" id="KW-0833">Ubl conjugation pathway</keyword>
<dbReference type="AlphaFoldDB" id="G0WDT0"/>
<keyword evidence="10" id="KW-0862">Zinc</keyword>
<evidence type="ECO:0000313" key="15">
    <source>
        <dbReference type="EMBL" id="CCD25941.2"/>
    </source>
</evidence>
<dbReference type="STRING" id="1071378.G0WDT0"/>
<evidence type="ECO:0000256" key="8">
    <source>
        <dbReference type="ARBA" id="ARBA00022771"/>
    </source>
</evidence>
<dbReference type="eggNOG" id="KOG2879">
    <property type="taxonomic scope" value="Eukaryota"/>
</dbReference>
<evidence type="ECO:0000313" key="16">
    <source>
        <dbReference type="Proteomes" id="UP000000689"/>
    </source>
</evidence>
<dbReference type="GO" id="GO:0000151">
    <property type="term" value="C:ubiquitin ligase complex"/>
    <property type="evidence" value="ECO:0007669"/>
    <property type="project" value="EnsemblFungi"/>
</dbReference>
<keyword evidence="6" id="KW-0812">Transmembrane</keyword>
<evidence type="ECO:0000256" key="7">
    <source>
        <dbReference type="ARBA" id="ARBA00022723"/>
    </source>
</evidence>
<dbReference type="Proteomes" id="UP000000689">
    <property type="component" value="Chromosome 7"/>
</dbReference>
<dbReference type="GO" id="GO:0005778">
    <property type="term" value="C:peroxisomal membrane"/>
    <property type="evidence" value="ECO:0007669"/>
    <property type="project" value="UniProtKB-SubCell"/>
</dbReference>
<keyword evidence="5" id="KW-0808">Transferase</keyword>
<gene>
    <name evidence="15" type="primary">NDAI0G01650</name>
    <name evidence="15" type="ordered locus">NDAI_0G01650</name>
</gene>
<evidence type="ECO:0000256" key="6">
    <source>
        <dbReference type="ARBA" id="ARBA00022692"/>
    </source>
</evidence>
<comment type="similarity">
    <text evidence="3">Belongs to the pex2/pex10/pex12 family.</text>
</comment>
<dbReference type="RefSeq" id="XP_003671184.2">
    <property type="nucleotide sequence ID" value="XM_003671136.2"/>
</dbReference>
<evidence type="ECO:0000256" key="2">
    <source>
        <dbReference type="ARBA" id="ARBA00004906"/>
    </source>
</evidence>
<dbReference type="GO" id="GO:0008270">
    <property type="term" value="F:zinc ion binding"/>
    <property type="evidence" value="ECO:0007669"/>
    <property type="project" value="UniProtKB-KW"/>
</dbReference>
<dbReference type="KEGG" id="ndi:NDAI_0G01650"/>
<keyword evidence="13" id="KW-0472">Membrane</keyword>
<dbReference type="GO" id="GO:1990429">
    <property type="term" value="C:peroxisomal importomer complex"/>
    <property type="evidence" value="ECO:0007669"/>
    <property type="project" value="EnsemblFungi"/>
</dbReference>
<protein>
    <submittedName>
        <fullName evidence="15">Uncharacterized protein</fullName>
    </submittedName>
</protein>
<dbReference type="PANTHER" id="PTHR48178:SF1">
    <property type="entry name" value="PEROXISOME BIOGENESIS FACTOR 2"/>
    <property type="match status" value="1"/>
</dbReference>
<comment type="subcellular location">
    <subcellularLocation>
        <location evidence="1">Peroxisome membrane</location>
        <topology evidence="1">Multi-pass membrane protein</topology>
    </subcellularLocation>
</comment>
<evidence type="ECO:0000256" key="12">
    <source>
        <dbReference type="ARBA" id="ARBA00022989"/>
    </source>
</evidence>
<evidence type="ECO:0000256" key="13">
    <source>
        <dbReference type="ARBA" id="ARBA00023136"/>
    </source>
</evidence>
<evidence type="ECO:0000256" key="9">
    <source>
        <dbReference type="ARBA" id="ARBA00022786"/>
    </source>
</evidence>
<comment type="pathway">
    <text evidence="2">Protein modification; protein ubiquitination.</text>
</comment>
<reference evidence="15 16" key="1">
    <citation type="journal article" date="2011" name="Proc. Natl. Acad. Sci. U.S.A.">
        <title>Evolutionary erosion of yeast sex chromosomes by mating-type switching accidents.</title>
        <authorList>
            <person name="Gordon J.L."/>
            <person name="Armisen D."/>
            <person name="Proux-Wera E."/>
            <person name="Oheigeartaigh S.S."/>
            <person name="Byrne K.P."/>
            <person name="Wolfe K.H."/>
        </authorList>
    </citation>
    <scope>NUCLEOTIDE SEQUENCE [LARGE SCALE GENOMIC DNA]</scope>
    <source>
        <strain evidence="16">ATCC 10597 / BCRC 20456 / CBS 421 / NBRC 0211 / NRRL Y-12639</strain>
    </source>
</reference>
<keyword evidence="12" id="KW-1133">Transmembrane helix</keyword>
<dbReference type="OrthoDB" id="1701437at2759"/>
<keyword evidence="8" id="KW-0863">Zinc-finger</keyword>